<feature type="transmembrane region" description="Helical" evidence="1">
    <location>
        <begin position="139"/>
        <end position="162"/>
    </location>
</feature>
<feature type="transmembrane region" description="Helical" evidence="1">
    <location>
        <begin position="183"/>
        <end position="202"/>
    </location>
</feature>
<dbReference type="AlphaFoldDB" id="A0A7H4N0F6"/>
<keyword evidence="1" id="KW-0812">Transmembrane</keyword>
<sequence>MAKLEAADVSEASRRHILYAWCALLDETAKGREGEDDACIVWYDRPLQAKYFGALDAGDALYERMRQVLREPAPDMAVLTCFHRVLMLGFKGCYALNEPARDQLVRVLTERVPPFETDQSRPVLAGISGRSGLADGLRRWPVCIGLSLVAIAALWWGLNHWLDSLIATLLPGAREMNVRYLRLLWLWGGILALLLCLLFLPLASGGRILAAALILAAVIAGLIFAGRRREDPLVDNAWLDEIPDAPYRLPVVLVCGDIAGWAGERASFTARHGAAG</sequence>
<dbReference type="Gene3D" id="1.25.40.590">
    <property type="entry name" value="Type IV / VI secretion system, DotU"/>
    <property type="match status" value="1"/>
</dbReference>
<dbReference type="NCBIfam" id="TIGR03349">
    <property type="entry name" value="IV_VI_DotU"/>
    <property type="match status" value="1"/>
</dbReference>
<evidence type="ECO:0000313" key="4">
    <source>
        <dbReference type="Proteomes" id="UP000254863"/>
    </source>
</evidence>
<keyword evidence="1" id="KW-1133">Transmembrane helix</keyword>
<dbReference type="InterPro" id="IPR017732">
    <property type="entry name" value="T4/T6SS_DotU"/>
</dbReference>
<gene>
    <name evidence="3" type="ORF">NCTC11685_00722</name>
</gene>
<evidence type="ECO:0000256" key="1">
    <source>
        <dbReference type="SAM" id="Phobius"/>
    </source>
</evidence>
<dbReference type="EMBL" id="UGMS01000001">
    <property type="protein sequence ID" value="STV72918.1"/>
    <property type="molecule type" value="Genomic_DNA"/>
</dbReference>
<dbReference type="Pfam" id="PF09850">
    <property type="entry name" value="DotU"/>
    <property type="match status" value="1"/>
</dbReference>
<proteinExistence type="predicted"/>
<feature type="transmembrane region" description="Helical" evidence="1">
    <location>
        <begin position="208"/>
        <end position="226"/>
    </location>
</feature>
<name>A0A7H4N0F6_9ENTR</name>
<accession>A0A7H4N0F6</accession>
<evidence type="ECO:0000313" key="3">
    <source>
        <dbReference type="EMBL" id="STV72918.1"/>
    </source>
</evidence>
<keyword evidence="1" id="KW-0472">Membrane</keyword>
<feature type="domain" description="Type IV / VI secretion system DotU" evidence="2">
    <location>
        <begin position="2"/>
        <end position="161"/>
    </location>
</feature>
<dbReference type="NCBIfam" id="NF038239">
    <property type="entry name" value="T6SS_TssL_short"/>
    <property type="match status" value="1"/>
</dbReference>
<dbReference type="InterPro" id="IPR038522">
    <property type="entry name" value="T4/T6SS_DotU_sf"/>
</dbReference>
<protein>
    <submittedName>
        <fullName evidence="3">Putative OmpA-family membrane protein</fullName>
    </submittedName>
</protein>
<dbReference type="PANTHER" id="PTHR38033">
    <property type="entry name" value="MEMBRANE PROTEIN-RELATED"/>
    <property type="match status" value="1"/>
</dbReference>
<organism evidence="3 4">
    <name type="scientific">Klebsiella michiganensis</name>
    <dbReference type="NCBI Taxonomy" id="1134687"/>
    <lineage>
        <taxon>Bacteria</taxon>
        <taxon>Pseudomonadati</taxon>
        <taxon>Pseudomonadota</taxon>
        <taxon>Gammaproteobacteria</taxon>
        <taxon>Enterobacterales</taxon>
        <taxon>Enterobacteriaceae</taxon>
        <taxon>Klebsiella/Raoultella group</taxon>
        <taxon>Klebsiella</taxon>
    </lineage>
</organism>
<evidence type="ECO:0000259" key="2">
    <source>
        <dbReference type="Pfam" id="PF09850"/>
    </source>
</evidence>
<dbReference type="Proteomes" id="UP000254863">
    <property type="component" value="Unassembled WGS sequence"/>
</dbReference>
<reference evidence="3 4" key="1">
    <citation type="submission" date="2018-06" db="EMBL/GenBank/DDBJ databases">
        <authorList>
            <consortium name="Pathogen Informatics"/>
            <person name="Doyle S."/>
        </authorList>
    </citation>
    <scope>NUCLEOTIDE SEQUENCE [LARGE SCALE GENOMIC DNA]</scope>
    <source>
        <strain evidence="3 4">NCTC11685</strain>
    </source>
</reference>
<comment type="caution">
    <text evidence="3">The sequence shown here is derived from an EMBL/GenBank/DDBJ whole genome shotgun (WGS) entry which is preliminary data.</text>
</comment>
<dbReference type="PANTHER" id="PTHR38033:SF1">
    <property type="entry name" value="DOTU FAMILY TYPE IV_VI SECRETION SYSTEM PROTEIN"/>
    <property type="match status" value="1"/>
</dbReference>